<dbReference type="SMART" id="SM00382">
    <property type="entry name" value="AAA"/>
    <property type="match status" value="1"/>
</dbReference>
<evidence type="ECO:0000259" key="9">
    <source>
        <dbReference type="PROSITE" id="PS50045"/>
    </source>
</evidence>
<dbReference type="SUPFAM" id="SSF46689">
    <property type="entry name" value="Homeodomain-like"/>
    <property type="match status" value="1"/>
</dbReference>
<dbReference type="InterPro" id="IPR058031">
    <property type="entry name" value="AAA_lid_NorR"/>
</dbReference>
<dbReference type="InterPro" id="IPR002078">
    <property type="entry name" value="Sigma_54_int"/>
</dbReference>
<evidence type="ECO:0000256" key="8">
    <source>
        <dbReference type="SAM" id="Coils"/>
    </source>
</evidence>
<evidence type="ECO:0000256" key="3">
    <source>
        <dbReference type="ARBA" id="ARBA00022840"/>
    </source>
</evidence>
<evidence type="ECO:0000256" key="6">
    <source>
        <dbReference type="ARBA" id="ARBA00023163"/>
    </source>
</evidence>
<dbReference type="CDD" id="cd00009">
    <property type="entry name" value="AAA"/>
    <property type="match status" value="1"/>
</dbReference>
<evidence type="ECO:0000313" key="12">
    <source>
        <dbReference type="Proteomes" id="UP001597568"/>
    </source>
</evidence>
<evidence type="ECO:0000256" key="2">
    <source>
        <dbReference type="ARBA" id="ARBA00022797"/>
    </source>
</evidence>
<dbReference type="SUPFAM" id="SSF52540">
    <property type="entry name" value="P-loop containing nucleoside triphosphate hydrolases"/>
    <property type="match status" value="1"/>
</dbReference>
<keyword evidence="2" id="KW-0058">Aromatic hydrocarbons catabolism</keyword>
<keyword evidence="6" id="KW-0804">Transcription</keyword>
<evidence type="ECO:0000313" key="11">
    <source>
        <dbReference type="EMBL" id="MFD2870747.1"/>
    </source>
</evidence>
<dbReference type="InterPro" id="IPR025943">
    <property type="entry name" value="Sigma_54_int_dom_ATP-bd_2"/>
</dbReference>
<dbReference type="InterPro" id="IPR000700">
    <property type="entry name" value="PAS-assoc_C"/>
</dbReference>
<feature type="domain" description="Sigma-54 factor interaction" evidence="9">
    <location>
        <begin position="212"/>
        <end position="441"/>
    </location>
</feature>
<dbReference type="Pfam" id="PF00158">
    <property type="entry name" value="Sigma54_activat"/>
    <property type="match status" value="1"/>
</dbReference>
<dbReference type="SUPFAM" id="SSF55785">
    <property type="entry name" value="PYP-like sensor domain (PAS domain)"/>
    <property type="match status" value="1"/>
</dbReference>
<feature type="coiled-coil region" evidence="8">
    <location>
        <begin position="173"/>
        <end position="207"/>
    </location>
</feature>
<keyword evidence="5" id="KW-0238">DNA-binding</keyword>
<feature type="domain" description="PAC" evidence="10">
    <location>
        <begin position="138"/>
        <end position="189"/>
    </location>
</feature>
<dbReference type="Proteomes" id="UP001597568">
    <property type="component" value="Unassembled WGS sequence"/>
</dbReference>
<proteinExistence type="predicted"/>
<name>A0ABW5Y5W2_9BACL</name>
<dbReference type="InterPro" id="IPR035965">
    <property type="entry name" value="PAS-like_dom_sf"/>
</dbReference>
<dbReference type="Gene3D" id="1.10.10.60">
    <property type="entry name" value="Homeodomain-like"/>
    <property type="match status" value="1"/>
</dbReference>
<dbReference type="InterPro" id="IPR027417">
    <property type="entry name" value="P-loop_NTPase"/>
</dbReference>
<keyword evidence="3" id="KW-0067">ATP-binding</keyword>
<dbReference type="EMBL" id="JBHUOR010000143">
    <property type="protein sequence ID" value="MFD2870747.1"/>
    <property type="molecule type" value="Genomic_DNA"/>
</dbReference>
<protein>
    <recommendedName>
        <fullName evidence="7">HTH-type transcriptional regulatory protein TyrR</fullName>
    </recommendedName>
</protein>
<dbReference type="InterPro" id="IPR030828">
    <property type="entry name" value="HTH_TyrR"/>
</dbReference>
<dbReference type="InterPro" id="IPR009057">
    <property type="entry name" value="Homeodomain-like_sf"/>
</dbReference>
<keyword evidence="1" id="KW-0547">Nucleotide-binding</keyword>
<dbReference type="InterPro" id="IPR025944">
    <property type="entry name" value="Sigma_54_int_dom_CS"/>
</dbReference>
<keyword evidence="8" id="KW-0175">Coiled coil</keyword>
<dbReference type="InterPro" id="IPR025662">
    <property type="entry name" value="Sigma_54_int_dom_ATP-bd_1"/>
</dbReference>
<reference evidence="12" key="1">
    <citation type="journal article" date="2019" name="Int. J. Syst. Evol. Microbiol.">
        <title>The Global Catalogue of Microorganisms (GCM) 10K type strain sequencing project: providing services to taxonomists for standard genome sequencing and annotation.</title>
        <authorList>
            <consortium name="The Broad Institute Genomics Platform"/>
            <consortium name="The Broad Institute Genome Sequencing Center for Infectious Disease"/>
            <person name="Wu L."/>
            <person name="Ma J."/>
        </authorList>
    </citation>
    <scope>NUCLEOTIDE SEQUENCE [LARGE SCALE GENOMIC DNA]</scope>
    <source>
        <strain evidence="12">KCTC 33522</strain>
    </source>
</reference>
<dbReference type="Gene3D" id="1.10.8.60">
    <property type="match status" value="1"/>
</dbReference>
<keyword evidence="12" id="KW-1185">Reference proteome</keyword>
<comment type="caution">
    <text evidence="11">The sequence shown here is derived from an EMBL/GenBank/DDBJ whole genome shotgun (WGS) entry which is preliminary data.</text>
</comment>
<accession>A0ABW5Y5W2</accession>
<dbReference type="PROSITE" id="PS50113">
    <property type="entry name" value="PAC"/>
    <property type="match status" value="1"/>
</dbReference>
<evidence type="ECO:0000256" key="1">
    <source>
        <dbReference type="ARBA" id="ARBA00022741"/>
    </source>
</evidence>
<dbReference type="PROSITE" id="PS00688">
    <property type="entry name" value="SIGMA54_INTERACT_3"/>
    <property type="match status" value="1"/>
</dbReference>
<evidence type="ECO:0000256" key="5">
    <source>
        <dbReference type="ARBA" id="ARBA00023125"/>
    </source>
</evidence>
<sequence>MELKQLITYILTDHQFQWISSNSEQPPQQYAEIIEQFRIEQQTYLDLEHCFVHIIELEASYLFIIHDKEMTTSWQFIEHVLNSVSDGLTICNSDGIIVFQNEADRKMFEVDARYLPVMEFVERGIMNESVTMKVLKSKKREDIVQTFANGHVVLVTALPIFDEAGNVEYVVANSREMTELRDMERTIERLESQSAQYKEQLEALKQQSSTSLIAVSKAMRQVIEKATRIANVDSTVLISGESGAGKEELTKLIHQRSHRAQKPMITVNCGAIPENLLESELFGYMGGAFTGANKTGKPGLFELASGGTLFLDEIGEMPLSLQVKLLRVLQESEITRVGGIKPIPVDVRIITATNRNLYDMVQRGEFREDLFYRLNIIPLRIPPLRERKEDIAPLAYRFLHLVMEKYSIERTIEEAAVDRLTQYYWPGNIRQLKNFIERVSLLTQQSTITLQYIQREFQKPEYQQHNPVPLVDDTFTQTPIYDQNQTLKNQVDAFERKVIKEALGQYPSIRQTAKALGCNQSTLVRKIQKYQLEKQVSYE</sequence>
<dbReference type="InterPro" id="IPR003593">
    <property type="entry name" value="AAA+_ATPase"/>
</dbReference>
<evidence type="ECO:0000259" key="10">
    <source>
        <dbReference type="PROSITE" id="PS50113"/>
    </source>
</evidence>
<evidence type="ECO:0000256" key="4">
    <source>
        <dbReference type="ARBA" id="ARBA00023015"/>
    </source>
</evidence>
<dbReference type="PROSITE" id="PS00676">
    <property type="entry name" value="SIGMA54_INTERACT_2"/>
    <property type="match status" value="1"/>
</dbReference>
<keyword evidence="4" id="KW-0805">Transcription regulation</keyword>
<dbReference type="PROSITE" id="PS50045">
    <property type="entry name" value="SIGMA54_INTERACT_4"/>
    <property type="match status" value="1"/>
</dbReference>
<evidence type="ECO:0000256" key="7">
    <source>
        <dbReference type="ARBA" id="ARBA00029500"/>
    </source>
</evidence>
<dbReference type="Pfam" id="PF18024">
    <property type="entry name" value="HTH_50"/>
    <property type="match status" value="1"/>
</dbReference>
<organism evidence="11 12">
    <name type="scientific">Kurthia populi</name>
    <dbReference type="NCBI Taxonomy" id="1562132"/>
    <lineage>
        <taxon>Bacteria</taxon>
        <taxon>Bacillati</taxon>
        <taxon>Bacillota</taxon>
        <taxon>Bacilli</taxon>
        <taxon>Bacillales</taxon>
        <taxon>Caryophanaceae</taxon>
        <taxon>Kurthia</taxon>
    </lineage>
</organism>
<dbReference type="PANTHER" id="PTHR32071">
    <property type="entry name" value="TRANSCRIPTIONAL REGULATORY PROTEIN"/>
    <property type="match status" value="1"/>
</dbReference>
<gene>
    <name evidence="11" type="ORF">ACFSY7_19800</name>
</gene>
<dbReference type="Pfam" id="PF25601">
    <property type="entry name" value="AAA_lid_14"/>
    <property type="match status" value="1"/>
</dbReference>
<dbReference type="Gene3D" id="3.30.450.20">
    <property type="entry name" value="PAS domain"/>
    <property type="match status" value="1"/>
</dbReference>
<dbReference type="Gene3D" id="3.40.50.300">
    <property type="entry name" value="P-loop containing nucleotide triphosphate hydrolases"/>
    <property type="match status" value="1"/>
</dbReference>
<dbReference type="PROSITE" id="PS00675">
    <property type="entry name" value="SIGMA54_INTERACT_1"/>
    <property type="match status" value="1"/>
</dbReference>
<dbReference type="RefSeq" id="WP_380149364.1">
    <property type="nucleotide sequence ID" value="NZ_JBHUOR010000143.1"/>
</dbReference>